<keyword evidence="2" id="KW-0408">Iron</keyword>
<dbReference type="InterPro" id="IPR023635">
    <property type="entry name" value="Peptide_deformylase"/>
</dbReference>
<comment type="similarity">
    <text evidence="1 2">Belongs to the polypeptide deformylase family.</text>
</comment>
<dbReference type="Gene3D" id="3.90.45.10">
    <property type="entry name" value="Peptide deformylase"/>
    <property type="match status" value="1"/>
</dbReference>
<dbReference type="RefSeq" id="WP_021777778.1">
    <property type="nucleotide sequence ID" value="NZ_AWXE01000004.1"/>
</dbReference>
<protein>
    <recommendedName>
        <fullName evidence="2">Peptide deformylase</fullName>
        <shortName evidence="2">PDF</shortName>
        <ecNumber evidence="2">3.5.1.88</ecNumber>
    </recommendedName>
    <alternativeName>
        <fullName evidence="2">Polypeptide deformylase</fullName>
    </alternativeName>
</protein>
<dbReference type="PATRIC" id="fig|1397666.3.peg.1701"/>
<keyword evidence="2" id="KW-0378">Hydrolase</keyword>
<evidence type="ECO:0000256" key="2">
    <source>
        <dbReference type="HAMAP-Rule" id="MF_00163"/>
    </source>
</evidence>
<keyword evidence="2" id="KW-0648">Protein biosynthesis</keyword>
<dbReference type="PANTHER" id="PTHR10458:SF22">
    <property type="entry name" value="PEPTIDE DEFORMYLASE"/>
    <property type="match status" value="1"/>
</dbReference>
<dbReference type="NCBIfam" id="TIGR00079">
    <property type="entry name" value="pept_deformyl"/>
    <property type="match status" value="1"/>
</dbReference>
<dbReference type="GO" id="GO:0042586">
    <property type="term" value="F:peptide deformylase activity"/>
    <property type="evidence" value="ECO:0007669"/>
    <property type="project" value="UniProtKB-UniRule"/>
</dbReference>
<dbReference type="PANTHER" id="PTHR10458">
    <property type="entry name" value="PEPTIDE DEFORMYLASE"/>
    <property type="match status" value="1"/>
</dbReference>
<comment type="catalytic activity">
    <reaction evidence="2">
        <text>N-terminal N-formyl-L-methionyl-[peptide] + H2O = N-terminal L-methionyl-[peptide] + formate</text>
        <dbReference type="Rhea" id="RHEA:24420"/>
        <dbReference type="Rhea" id="RHEA-COMP:10639"/>
        <dbReference type="Rhea" id="RHEA-COMP:10640"/>
        <dbReference type="ChEBI" id="CHEBI:15377"/>
        <dbReference type="ChEBI" id="CHEBI:15740"/>
        <dbReference type="ChEBI" id="CHEBI:49298"/>
        <dbReference type="ChEBI" id="CHEBI:64731"/>
        <dbReference type="EC" id="3.5.1.88"/>
    </reaction>
</comment>
<dbReference type="CDD" id="cd00487">
    <property type="entry name" value="Pep_deformylase"/>
    <property type="match status" value="1"/>
</dbReference>
<dbReference type="PIRSF" id="PIRSF004749">
    <property type="entry name" value="Pep_def"/>
    <property type="match status" value="1"/>
</dbReference>
<dbReference type="EC" id="3.5.1.88" evidence="2"/>
<dbReference type="AlphaFoldDB" id="U2XNX0"/>
<dbReference type="SUPFAM" id="SSF56420">
    <property type="entry name" value="Peptide deformylase"/>
    <property type="match status" value="1"/>
</dbReference>
<comment type="cofactor">
    <cofactor evidence="2">
        <name>Fe(2+)</name>
        <dbReference type="ChEBI" id="CHEBI:29033"/>
    </cofactor>
    <text evidence="2">Binds 1 Fe(2+) ion.</text>
</comment>
<sequence>MTIRPIIAVPDPRLKQVSEPVEAVTDALRLLMDDMVETMHDAKGIGLAAIQIGVNKRVIVMDLSPSDPGDDGESSDRYDLSELKDETIRYFVNPEIVWTSEEMNNYQEGCLSVPGFFDDVERPKACKVTYLDYQGQPQELDCDGLLATCIQHEMDHLNGVVFLDHLSRLKRDMIVKKLRKQSKDTNVVEPL</sequence>
<evidence type="ECO:0000313" key="4">
    <source>
        <dbReference type="Proteomes" id="UP000016762"/>
    </source>
</evidence>
<dbReference type="Pfam" id="PF01327">
    <property type="entry name" value="Pep_deformylase"/>
    <property type="match status" value="1"/>
</dbReference>
<feature type="binding site" evidence="2">
    <location>
        <position position="156"/>
    </location>
    <ligand>
        <name>Fe cation</name>
        <dbReference type="ChEBI" id="CHEBI:24875"/>
    </ligand>
</feature>
<feature type="active site" evidence="2">
    <location>
        <position position="153"/>
    </location>
</feature>
<dbReference type="STRING" id="1397666.RS24_01825"/>
<keyword evidence="4" id="KW-1185">Reference proteome</keyword>
<dbReference type="OrthoDB" id="9804313at2"/>
<dbReference type="HAMAP" id="MF_00163">
    <property type="entry name" value="Pep_deformylase"/>
    <property type="match status" value="1"/>
</dbReference>
<dbReference type="GO" id="GO:0046872">
    <property type="term" value="F:metal ion binding"/>
    <property type="evidence" value="ECO:0007669"/>
    <property type="project" value="UniProtKB-KW"/>
</dbReference>
<dbReference type="Proteomes" id="UP000016762">
    <property type="component" value="Unassembled WGS sequence"/>
</dbReference>
<dbReference type="eggNOG" id="COG0242">
    <property type="taxonomic scope" value="Bacteria"/>
</dbReference>
<evidence type="ECO:0000256" key="1">
    <source>
        <dbReference type="ARBA" id="ARBA00010759"/>
    </source>
</evidence>
<comment type="function">
    <text evidence="2">Removes the formyl group from the N-terminal Met of newly synthesized proteins. Requires at least a dipeptide for an efficient rate of reaction. N-terminal L-methionine is a prerequisite for activity but the enzyme has broad specificity at other positions.</text>
</comment>
<evidence type="ECO:0000313" key="3">
    <source>
        <dbReference type="EMBL" id="ERL46802.1"/>
    </source>
</evidence>
<dbReference type="NCBIfam" id="NF001159">
    <property type="entry name" value="PRK00150.1-3"/>
    <property type="match status" value="1"/>
</dbReference>
<gene>
    <name evidence="2" type="primary">def</name>
    <name evidence="3" type="ORF">RS24_01825</name>
</gene>
<comment type="caution">
    <text evidence="3">The sequence shown here is derived from an EMBL/GenBank/DDBJ whole genome shotgun (WGS) entry which is preliminary data.</text>
</comment>
<name>U2XNX0_9PROT</name>
<reference evidence="3 4" key="1">
    <citation type="journal article" date="2014" name="FEMS Microbiol. Ecol.">
        <title>Genomic differentiation among two strains of the PS1 clade isolated from geographically separated marine habitats.</title>
        <authorList>
            <person name="Jimenez-Infante F."/>
            <person name="Ngugi D.K."/>
            <person name="Alam I."/>
            <person name="Rashid M."/>
            <person name="Baalawi W."/>
            <person name="Kamau A.A."/>
            <person name="Bajic V.B."/>
            <person name="Stingl U."/>
        </authorList>
    </citation>
    <scope>NUCLEOTIDE SEQUENCE [LARGE SCALE GENOMIC DNA]</scope>
    <source>
        <strain evidence="3 4">RS24</strain>
    </source>
</reference>
<dbReference type="GO" id="GO:0006412">
    <property type="term" value="P:translation"/>
    <property type="evidence" value="ECO:0007669"/>
    <property type="project" value="UniProtKB-UniRule"/>
</dbReference>
<dbReference type="PRINTS" id="PR01576">
    <property type="entry name" value="PDEFORMYLASE"/>
</dbReference>
<accession>U2XNX0</accession>
<dbReference type="EMBL" id="AWXE01000004">
    <property type="protein sequence ID" value="ERL46802.1"/>
    <property type="molecule type" value="Genomic_DNA"/>
</dbReference>
<dbReference type="InterPro" id="IPR036821">
    <property type="entry name" value="Peptide_deformylase_sf"/>
</dbReference>
<feature type="binding site" evidence="2">
    <location>
        <position position="110"/>
    </location>
    <ligand>
        <name>Fe cation</name>
        <dbReference type="ChEBI" id="CHEBI:24875"/>
    </ligand>
</feature>
<organism evidence="3 4">
    <name type="scientific">Candidatus Micropelagius thuwalensis</name>
    <dbReference type="NCBI Taxonomy" id="1397666"/>
    <lineage>
        <taxon>Bacteria</taxon>
        <taxon>Pseudomonadati</taxon>
        <taxon>Pseudomonadota</taxon>
        <taxon>Alphaproteobacteria</taxon>
        <taxon>PS1 clade</taxon>
        <taxon>Candidatus Micropelagius</taxon>
    </lineage>
</organism>
<feature type="binding site" evidence="2">
    <location>
        <position position="152"/>
    </location>
    <ligand>
        <name>Fe cation</name>
        <dbReference type="ChEBI" id="CHEBI:24875"/>
    </ligand>
</feature>
<proteinExistence type="inferred from homology"/>
<keyword evidence="2" id="KW-0479">Metal-binding</keyword>